<comment type="subcellular location">
    <subcellularLocation>
        <location evidence="1">Cell membrane</location>
        <topology evidence="1">Multi-pass membrane protein</topology>
    </subcellularLocation>
</comment>
<dbReference type="EMBL" id="MTEI01000002">
    <property type="protein sequence ID" value="OQW89028.1"/>
    <property type="molecule type" value="Genomic_DNA"/>
</dbReference>
<protein>
    <submittedName>
        <fullName evidence="10">Multidrug ABC transporter substrate-binding protein</fullName>
    </submittedName>
</protein>
<dbReference type="Pfam" id="PF12704">
    <property type="entry name" value="MacB_PCD"/>
    <property type="match status" value="1"/>
</dbReference>
<comment type="similarity">
    <text evidence="6">Belongs to the ABC-4 integral membrane protein family.</text>
</comment>
<dbReference type="AlphaFoldDB" id="A0A1W9KWK1"/>
<feature type="domain" description="ABC3 transporter permease C-terminal" evidence="8">
    <location>
        <begin position="287"/>
        <end position="400"/>
    </location>
</feature>
<dbReference type="Proteomes" id="UP000192505">
    <property type="component" value="Unassembled WGS sequence"/>
</dbReference>
<dbReference type="InterPro" id="IPR003838">
    <property type="entry name" value="ABC3_permease_C"/>
</dbReference>
<evidence type="ECO:0000256" key="2">
    <source>
        <dbReference type="ARBA" id="ARBA00022475"/>
    </source>
</evidence>
<evidence type="ECO:0000259" key="8">
    <source>
        <dbReference type="Pfam" id="PF02687"/>
    </source>
</evidence>
<organism evidence="10 11">
    <name type="scientific">Rhodoferax ferrireducens</name>
    <dbReference type="NCBI Taxonomy" id="192843"/>
    <lineage>
        <taxon>Bacteria</taxon>
        <taxon>Pseudomonadati</taxon>
        <taxon>Pseudomonadota</taxon>
        <taxon>Betaproteobacteria</taxon>
        <taxon>Burkholderiales</taxon>
        <taxon>Comamonadaceae</taxon>
        <taxon>Rhodoferax</taxon>
    </lineage>
</organism>
<keyword evidence="2" id="KW-1003">Cell membrane</keyword>
<feature type="transmembrane region" description="Helical" evidence="7">
    <location>
        <begin position="329"/>
        <end position="358"/>
    </location>
</feature>
<evidence type="ECO:0000313" key="11">
    <source>
        <dbReference type="Proteomes" id="UP000192505"/>
    </source>
</evidence>
<keyword evidence="5 7" id="KW-0472">Membrane</keyword>
<feature type="transmembrane region" description="Helical" evidence="7">
    <location>
        <begin position="284"/>
        <end position="308"/>
    </location>
</feature>
<comment type="caution">
    <text evidence="10">The sequence shown here is derived from an EMBL/GenBank/DDBJ whole genome shotgun (WGS) entry which is preliminary data.</text>
</comment>
<evidence type="ECO:0000313" key="10">
    <source>
        <dbReference type="EMBL" id="OQW89028.1"/>
    </source>
</evidence>
<dbReference type="Pfam" id="PF02687">
    <property type="entry name" value="FtsX"/>
    <property type="match status" value="1"/>
</dbReference>
<name>A0A1W9KWK1_9BURK</name>
<gene>
    <name evidence="10" type="ORF">BWK72_03350</name>
</gene>
<evidence type="ECO:0000256" key="7">
    <source>
        <dbReference type="SAM" id="Phobius"/>
    </source>
</evidence>
<keyword evidence="4 7" id="KW-1133">Transmembrane helix</keyword>
<accession>A0A1W9KWK1</accession>
<evidence type="ECO:0000256" key="4">
    <source>
        <dbReference type="ARBA" id="ARBA00022989"/>
    </source>
</evidence>
<feature type="domain" description="MacB-like periplasmic core" evidence="9">
    <location>
        <begin position="20"/>
        <end position="247"/>
    </location>
</feature>
<evidence type="ECO:0000259" key="9">
    <source>
        <dbReference type="Pfam" id="PF12704"/>
    </source>
</evidence>
<dbReference type="InterPro" id="IPR025857">
    <property type="entry name" value="MacB_PCD"/>
</dbReference>
<proteinExistence type="inferred from homology"/>
<reference evidence="10 11" key="1">
    <citation type="submission" date="2017-01" db="EMBL/GenBank/DDBJ databases">
        <title>Novel large sulfur bacteria in the metagenomes of groundwater-fed chemosynthetic microbial mats in the Lake Huron basin.</title>
        <authorList>
            <person name="Sharrar A.M."/>
            <person name="Flood B.E."/>
            <person name="Bailey J.V."/>
            <person name="Jones D.S."/>
            <person name="Biddanda B."/>
            <person name="Ruberg S.A."/>
            <person name="Marcus D.N."/>
            <person name="Dick G.J."/>
        </authorList>
    </citation>
    <scope>NUCLEOTIDE SEQUENCE [LARGE SCALE GENOMIC DNA]</scope>
    <source>
        <strain evidence="10">A7</strain>
    </source>
</reference>
<evidence type="ECO:0000256" key="1">
    <source>
        <dbReference type="ARBA" id="ARBA00004651"/>
    </source>
</evidence>
<dbReference type="InterPro" id="IPR050250">
    <property type="entry name" value="Macrolide_Exporter_MacB"/>
</dbReference>
<dbReference type="GO" id="GO:0022857">
    <property type="term" value="F:transmembrane transporter activity"/>
    <property type="evidence" value="ECO:0007669"/>
    <property type="project" value="TreeGrafter"/>
</dbReference>
<sequence>MLYSVLMLALHSVQRNMLRSFLTILGIVIGVSAVITMVTLGNGATQAIENQITSLGTNLLMVSPGQRGPGGSGPGTGGGVPLFTEADALAIASQIGGVANVAPQSRASVMVVANGRNWSTSVVGSTNAWFETGNWKLASGRVFTAEEQLGGAAVCIIGETVRRELYGGTPGTTGLGAALRVKQFSCTVVGILAAKGQGGMGDQDDTVLLPLHTLQRRVTGSRKVNTLQVSMQADADSAPLKASLRQLLRERRKLAAGDDDNFNIFDTQQLAETLSSTMGVLTNLLGAVAAVSLLVGGIGIMNIMLVSVTERTREIGLRLAVGALENEVLLQFLIEAVVLSALGGGIGVLIATAASYGLSLYMAVPYAFDASINVLALVFSAAIGVLFGYFPARRAARMDPIEALRHE</sequence>
<dbReference type="PANTHER" id="PTHR30572">
    <property type="entry name" value="MEMBRANE COMPONENT OF TRANSPORTER-RELATED"/>
    <property type="match status" value="1"/>
</dbReference>
<feature type="transmembrane region" description="Helical" evidence="7">
    <location>
        <begin position="21"/>
        <end position="41"/>
    </location>
</feature>
<keyword evidence="3 7" id="KW-0812">Transmembrane</keyword>
<dbReference type="GO" id="GO:0005886">
    <property type="term" value="C:plasma membrane"/>
    <property type="evidence" value="ECO:0007669"/>
    <property type="project" value="UniProtKB-SubCell"/>
</dbReference>
<feature type="transmembrane region" description="Helical" evidence="7">
    <location>
        <begin position="370"/>
        <end position="390"/>
    </location>
</feature>
<evidence type="ECO:0000256" key="6">
    <source>
        <dbReference type="ARBA" id="ARBA00038076"/>
    </source>
</evidence>
<dbReference type="PANTHER" id="PTHR30572:SF4">
    <property type="entry name" value="ABC TRANSPORTER PERMEASE YTRF"/>
    <property type="match status" value="1"/>
</dbReference>
<evidence type="ECO:0000256" key="5">
    <source>
        <dbReference type="ARBA" id="ARBA00023136"/>
    </source>
</evidence>
<evidence type="ECO:0000256" key="3">
    <source>
        <dbReference type="ARBA" id="ARBA00022692"/>
    </source>
</evidence>